<dbReference type="AlphaFoldDB" id="A0A2T4ULG1"/>
<comment type="caution">
    <text evidence="2">The sequence shown here is derived from an EMBL/GenBank/DDBJ whole genome shotgun (WGS) entry which is preliminary data.</text>
</comment>
<organism evidence="2 3">
    <name type="scientific">Paraconexibacter algicola</name>
    <dbReference type="NCBI Taxonomy" id="2133960"/>
    <lineage>
        <taxon>Bacteria</taxon>
        <taxon>Bacillati</taxon>
        <taxon>Actinomycetota</taxon>
        <taxon>Thermoleophilia</taxon>
        <taxon>Solirubrobacterales</taxon>
        <taxon>Paraconexibacteraceae</taxon>
        <taxon>Paraconexibacter</taxon>
    </lineage>
</organism>
<gene>
    <name evidence="2" type="ORF">C7Y72_10660</name>
</gene>
<evidence type="ECO:0000256" key="1">
    <source>
        <dbReference type="SAM" id="MobiDB-lite"/>
    </source>
</evidence>
<accession>A0A2T4ULG1</accession>
<feature type="region of interest" description="Disordered" evidence="1">
    <location>
        <begin position="1"/>
        <end position="45"/>
    </location>
</feature>
<evidence type="ECO:0000313" key="3">
    <source>
        <dbReference type="Proteomes" id="UP000240739"/>
    </source>
</evidence>
<dbReference type="InterPro" id="IPR007362">
    <property type="entry name" value="DUF429"/>
</dbReference>
<dbReference type="EMBL" id="PYYB01000001">
    <property type="protein sequence ID" value="PTL60071.1"/>
    <property type="molecule type" value="Genomic_DNA"/>
</dbReference>
<proteinExistence type="predicted"/>
<dbReference type="Pfam" id="PF04250">
    <property type="entry name" value="DUF429"/>
    <property type="match status" value="1"/>
</dbReference>
<feature type="compositionally biased region" description="Polar residues" evidence="1">
    <location>
        <begin position="23"/>
        <end position="33"/>
    </location>
</feature>
<dbReference type="Proteomes" id="UP000240739">
    <property type="component" value="Unassembled WGS sequence"/>
</dbReference>
<sequence length="313" mass="33266">MVGVPAPGDGAGRRDENRRGLRPSTSRATTPANRPTYETPDTRWRSASCRVRQDRGMTSTLGVDLASQDKKTALCEIAWERPARVVRLELGVDDAAIVAAAAGDGVQLLAIDAPFGWPEPFVRAVRAHHDGEGFPVAAGDRPGREPFYLRETDRHVIAQTGKRPLSVSTDKIAYIALRCAGLLRTIGERDPALVPRDGSGLVAEVYPGAALVRWAPTLGCPTAGYRGAAPENPARTALAAALLDATGVAADAAQRALLARSEDALDAFVTAVLARVVALGRSEPVPDALRELARREGWIHVPRADALDGSLQE</sequence>
<evidence type="ECO:0000313" key="2">
    <source>
        <dbReference type="EMBL" id="PTL60071.1"/>
    </source>
</evidence>
<keyword evidence="3" id="KW-1185">Reference proteome</keyword>
<name>A0A2T4ULG1_9ACTN</name>
<reference evidence="2 3" key="1">
    <citation type="submission" date="2018-03" db="EMBL/GenBank/DDBJ databases">
        <title>Aquarubrobacter algicola gen. nov., sp. nov., a novel actinobacterium isolated from shallow eutrophic lake during the end of cyanobacterial harmful algal blooms.</title>
        <authorList>
            <person name="Chun S.J."/>
        </authorList>
    </citation>
    <scope>NUCLEOTIDE SEQUENCE [LARGE SCALE GENOMIC DNA]</scope>
    <source>
        <strain evidence="2 3">Seoho-28</strain>
    </source>
</reference>
<protein>
    <submittedName>
        <fullName evidence="2">DUF429 domain-containing protein</fullName>
    </submittedName>
</protein>